<dbReference type="STRING" id="933852.A0A0C3AFX2"/>
<proteinExistence type="predicted"/>
<comment type="subcellular location">
    <subcellularLocation>
        <location evidence="1">Mitochondrion inner membrane</location>
    </subcellularLocation>
</comment>
<dbReference type="PANTHER" id="PTHR28268">
    <property type="entry name" value="MICOS SUBUNIT MIC26"/>
    <property type="match status" value="1"/>
</dbReference>
<dbReference type="HOGENOM" id="CLU_072130_0_0_1"/>
<sequence>MFRLARPTRLLVLGAAPVLANRELPKETLPIYPTESPKPEIVEAPTQLEAAIRQAREKATDTYGIGRAHLQFVVDRWIGVEHSVESRLKSLAPPPDVEPLFPGALWVGIAALSGSILAPKRSPIRRIIYPPAWGFLAALYFLPLTTDNVGKYIVELEDRYIPNVAKKQKEIAARLRASLADGKDKTKELREGLSGQVDKLGVMIRERTGLKVGEKSEENAKK</sequence>
<protein>
    <recommendedName>
        <fullName evidence="1">MICOS complex subunit</fullName>
    </recommendedName>
</protein>
<keyword evidence="1" id="KW-0496">Mitochondrion</keyword>
<keyword evidence="1" id="KW-0472">Membrane</keyword>
<dbReference type="PANTHER" id="PTHR28268:SF1">
    <property type="entry name" value="MICOS SUBUNIT MIC26"/>
    <property type="match status" value="1"/>
</dbReference>
<dbReference type="GO" id="GO:0061617">
    <property type="term" value="C:MICOS complex"/>
    <property type="evidence" value="ECO:0007669"/>
    <property type="project" value="UniProtKB-UniRule"/>
</dbReference>
<accession>A0A0C3AFX2</accession>
<dbReference type="GO" id="GO:0042407">
    <property type="term" value="P:cristae formation"/>
    <property type="evidence" value="ECO:0007669"/>
    <property type="project" value="InterPro"/>
</dbReference>
<dbReference type="OrthoDB" id="2399148at2759"/>
<gene>
    <name evidence="2" type="ORF">M408DRAFT_332279</name>
</gene>
<comment type="function">
    <text evidence="1">Component of the MICOS complex, a large protein complex of the mitochondrial inner membrane that plays crucial roles in the maintenance of crista junctions, inner membrane architecture, and formation of contact sites to the outer membrane.</text>
</comment>
<evidence type="ECO:0000256" key="1">
    <source>
        <dbReference type="RuleBase" id="RU363021"/>
    </source>
</evidence>
<dbReference type="AlphaFoldDB" id="A0A0C3AFX2"/>
<dbReference type="Pfam" id="PF09769">
    <property type="entry name" value="ApoO"/>
    <property type="match status" value="1"/>
</dbReference>
<dbReference type="Proteomes" id="UP000054097">
    <property type="component" value="Unassembled WGS sequence"/>
</dbReference>
<name>A0A0C3AFX2_SERVB</name>
<evidence type="ECO:0000313" key="2">
    <source>
        <dbReference type="EMBL" id="KIM23545.1"/>
    </source>
</evidence>
<dbReference type="InterPro" id="IPR019166">
    <property type="entry name" value="MIC26/MIC27"/>
</dbReference>
<organism evidence="2 3">
    <name type="scientific">Serendipita vermifera MAFF 305830</name>
    <dbReference type="NCBI Taxonomy" id="933852"/>
    <lineage>
        <taxon>Eukaryota</taxon>
        <taxon>Fungi</taxon>
        <taxon>Dikarya</taxon>
        <taxon>Basidiomycota</taxon>
        <taxon>Agaricomycotina</taxon>
        <taxon>Agaricomycetes</taxon>
        <taxon>Sebacinales</taxon>
        <taxon>Serendipitaceae</taxon>
        <taxon>Serendipita</taxon>
    </lineage>
</organism>
<reference evidence="2 3" key="1">
    <citation type="submission" date="2014-04" db="EMBL/GenBank/DDBJ databases">
        <authorList>
            <consortium name="DOE Joint Genome Institute"/>
            <person name="Kuo A."/>
            <person name="Zuccaro A."/>
            <person name="Kohler A."/>
            <person name="Nagy L.G."/>
            <person name="Floudas D."/>
            <person name="Copeland A."/>
            <person name="Barry K.W."/>
            <person name="Cichocki N."/>
            <person name="Veneault-Fourrey C."/>
            <person name="LaButti K."/>
            <person name="Lindquist E.A."/>
            <person name="Lipzen A."/>
            <person name="Lundell T."/>
            <person name="Morin E."/>
            <person name="Murat C."/>
            <person name="Sun H."/>
            <person name="Tunlid A."/>
            <person name="Henrissat B."/>
            <person name="Grigoriev I.V."/>
            <person name="Hibbett D.S."/>
            <person name="Martin F."/>
            <person name="Nordberg H.P."/>
            <person name="Cantor M.N."/>
            <person name="Hua S.X."/>
        </authorList>
    </citation>
    <scope>NUCLEOTIDE SEQUENCE [LARGE SCALE GENOMIC DNA]</scope>
    <source>
        <strain evidence="2 3">MAFF 305830</strain>
    </source>
</reference>
<comment type="subunit">
    <text evidence="1">Component of the mitochondrial contact site and cristae organizing system (MICOS) complex.</text>
</comment>
<reference evidence="3" key="2">
    <citation type="submission" date="2015-01" db="EMBL/GenBank/DDBJ databases">
        <title>Evolutionary Origins and Diversification of the Mycorrhizal Mutualists.</title>
        <authorList>
            <consortium name="DOE Joint Genome Institute"/>
            <consortium name="Mycorrhizal Genomics Consortium"/>
            <person name="Kohler A."/>
            <person name="Kuo A."/>
            <person name="Nagy L.G."/>
            <person name="Floudas D."/>
            <person name="Copeland A."/>
            <person name="Barry K.W."/>
            <person name="Cichocki N."/>
            <person name="Veneault-Fourrey C."/>
            <person name="LaButti K."/>
            <person name="Lindquist E.A."/>
            <person name="Lipzen A."/>
            <person name="Lundell T."/>
            <person name="Morin E."/>
            <person name="Murat C."/>
            <person name="Riley R."/>
            <person name="Ohm R."/>
            <person name="Sun H."/>
            <person name="Tunlid A."/>
            <person name="Henrissat B."/>
            <person name="Grigoriev I.V."/>
            <person name="Hibbett D.S."/>
            <person name="Martin F."/>
        </authorList>
    </citation>
    <scope>NUCLEOTIDE SEQUENCE [LARGE SCALE GENOMIC DNA]</scope>
    <source>
        <strain evidence="3">MAFF 305830</strain>
    </source>
</reference>
<dbReference type="EMBL" id="KN824335">
    <property type="protein sequence ID" value="KIM23545.1"/>
    <property type="molecule type" value="Genomic_DNA"/>
</dbReference>
<dbReference type="InterPro" id="IPR033181">
    <property type="entry name" value="Mic26_fungi"/>
</dbReference>
<evidence type="ECO:0000313" key="3">
    <source>
        <dbReference type="Proteomes" id="UP000054097"/>
    </source>
</evidence>
<keyword evidence="1" id="KW-0999">Mitochondrion inner membrane</keyword>
<keyword evidence="3" id="KW-1185">Reference proteome</keyword>
<dbReference type="GO" id="GO:0044284">
    <property type="term" value="C:mitochondrial crista junction"/>
    <property type="evidence" value="ECO:0007669"/>
    <property type="project" value="TreeGrafter"/>
</dbReference>